<evidence type="ECO:0000313" key="20">
    <source>
        <dbReference type="EnsemblMetazoa" id="XP_028515061.1"/>
    </source>
</evidence>
<keyword evidence="21" id="KW-1185">Reference proteome</keyword>
<dbReference type="PANTHER" id="PTHR18945">
    <property type="entry name" value="NEUROTRANSMITTER GATED ION CHANNEL"/>
    <property type="match status" value="1"/>
</dbReference>
<dbReference type="EnsemblMetazoa" id="XM_028659260.1">
    <property type="protein sequence ID" value="XP_028515061.1"/>
    <property type="gene ID" value="LOC110239714"/>
</dbReference>
<accession>A0A913YLA3</accession>
<keyword evidence="10" id="KW-0675">Receptor</keyword>
<keyword evidence="11" id="KW-0325">Glycoprotein</keyword>
<dbReference type="PROSITE" id="PS51257">
    <property type="entry name" value="PROKAR_LIPOPROTEIN"/>
    <property type="match status" value="1"/>
</dbReference>
<feature type="compositionally biased region" description="Pro residues" evidence="16">
    <location>
        <begin position="129"/>
        <end position="138"/>
    </location>
</feature>
<keyword evidence="13 15" id="KW-0407">Ion channel</keyword>
<evidence type="ECO:0000256" key="2">
    <source>
        <dbReference type="ARBA" id="ARBA00022448"/>
    </source>
</evidence>
<keyword evidence="15" id="KW-0732">Signal</keyword>
<dbReference type="InterPro" id="IPR036734">
    <property type="entry name" value="Neur_chan_lig-bd_sf"/>
</dbReference>
<dbReference type="InterPro" id="IPR006201">
    <property type="entry name" value="Neur_channel"/>
</dbReference>
<sequence length="665" mass="75631">MKRVLLIAAALLCACFTSVQAQEMERVCVPGVAKHNVTLTKGVGAGSYHRIGKVASIQECIRKICDKGDGDVAYLLNSFCYSINCYDVNSCESSSLPFAQDLRSILVDIGWKDVPLTTTNSPMPTMEPAVPPTKPGPPVGPDGKVALSTEQRLLQDIIYDSMYDREVRPVKSHEDQLQVFFQLKLVQIVDISEKEESLRVNVWTTQQWKDPFLMWDPKKYDGIDTINVEPSNIWLPIVILYNNAASSFSGGMEKYKTKVVIDNTGTVKWYAATQFLASCKLNIRYFPFDEQYCYMTFGSWTFSTKHMDMKTSQVQADMSSYMQNGEWEIVNVPVKENKVQYPCCEDTYSDITYTIHIKRKVEYYVFNLIIPSMMIVVFALVGFCLPPESGERIALNITVMLSMTVFLNIASNTLPATSDNIPLLGYFYFLIMIELCSAIVVTTIVLRFYYFGHVRMPEKLRIVINEWIASMLFFFITTKPKDKGIYQCLAAEQPAERTCRWLMAQNPVTSQSYVVQPEENHVNHVERVSLLEYTPTAKRNVQIAKPPPPRQTSLTKARSEPAINSLGVATDARTKVHHRRKSMSAKPRQNINNILQRKIVEGLDVLTSRVAEEGEKDECILEWQFAATVLDRLCFVIFFITMCIPLLYFFYSSPEKQPPLMQGGR</sequence>
<evidence type="ECO:0000256" key="9">
    <source>
        <dbReference type="ARBA" id="ARBA00023157"/>
    </source>
</evidence>
<evidence type="ECO:0000256" key="13">
    <source>
        <dbReference type="ARBA" id="ARBA00023303"/>
    </source>
</evidence>
<feature type="chain" id="PRO_5038155669" evidence="15">
    <location>
        <begin position="22"/>
        <end position="665"/>
    </location>
</feature>
<dbReference type="AlphaFoldDB" id="A0A913YLA3"/>
<proteinExistence type="inferred from homology"/>
<dbReference type="GO" id="GO:0004888">
    <property type="term" value="F:transmembrane signaling receptor activity"/>
    <property type="evidence" value="ECO:0007669"/>
    <property type="project" value="InterPro"/>
</dbReference>
<dbReference type="InterPro" id="IPR018000">
    <property type="entry name" value="Neurotransmitter_ion_chnl_CS"/>
</dbReference>
<dbReference type="PROSITE" id="PS00236">
    <property type="entry name" value="NEUROTR_ION_CHANNEL"/>
    <property type="match status" value="1"/>
</dbReference>
<reference evidence="20" key="1">
    <citation type="submission" date="2022-11" db="UniProtKB">
        <authorList>
            <consortium name="EnsemblMetazoa"/>
        </authorList>
    </citation>
    <scope>IDENTIFICATION</scope>
</reference>
<evidence type="ECO:0000256" key="1">
    <source>
        <dbReference type="ARBA" id="ARBA00009237"/>
    </source>
</evidence>
<dbReference type="Gene3D" id="1.20.58.390">
    <property type="entry name" value="Neurotransmitter-gated ion-channel transmembrane domain"/>
    <property type="match status" value="2"/>
</dbReference>
<evidence type="ECO:0000256" key="12">
    <source>
        <dbReference type="ARBA" id="ARBA00023286"/>
    </source>
</evidence>
<evidence type="ECO:0000256" key="15">
    <source>
        <dbReference type="RuleBase" id="RU000687"/>
    </source>
</evidence>
<dbReference type="CDD" id="cd19051">
    <property type="entry name" value="LGIC_TM_cation"/>
    <property type="match status" value="1"/>
</dbReference>
<evidence type="ECO:0000256" key="3">
    <source>
        <dbReference type="ARBA" id="ARBA00022475"/>
    </source>
</evidence>
<organism evidence="20 21">
    <name type="scientific">Exaiptasia diaphana</name>
    <name type="common">Tropical sea anemone</name>
    <name type="synonym">Aiptasia pulchella</name>
    <dbReference type="NCBI Taxonomy" id="2652724"/>
    <lineage>
        <taxon>Eukaryota</taxon>
        <taxon>Metazoa</taxon>
        <taxon>Cnidaria</taxon>
        <taxon>Anthozoa</taxon>
        <taxon>Hexacorallia</taxon>
        <taxon>Actiniaria</taxon>
        <taxon>Aiptasiidae</taxon>
        <taxon>Exaiptasia</taxon>
    </lineage>
</organism>
<dbReference type="InterPro" id="IPR038050">
    <property type="entry name" value="Neuro_actylchol_rec"/>
</dbReference>
<feature type="transmembrane region" description="Helical" evidence="15">
    <location>
        <begin position="393"/>
        <end position="414"/>
    </location>
</feature>
<dbReference type="GO" id="GO:0045211">
    <property type="term" value="C:postsynaptic membrane"/>
    <property type="evidence" value="ECO:0007669"/>
    <property type="project" value="InterPro"/>
</dbReference>
<dbReference type="Pfam" id="PF02932">
    <property type="entry name" value="Neur_chan_memb"/>
    <property type="match status" value="1"/>
</dbReference>
<dbReference type="InterPro" id="IPR002394">
    <property type="entry name" value="Nicotinic_acetylcholine_rcpt"/>
</dbReference>
<keyword evidence="9" id="KW-1015">Disulfide bond</keyword>
<protein>
    <submittedName>
        <fullName evidence="20">Uncharacterized protein</fullName>
    </submittedName>
</protein>
<evidence type="ECO:0000256" key="4">
    <source>
        <dbReference type="ARBA" id="ARBA00022692"/>
    </source>
</evidence>
<dbReference type="CDD" id="cd18997">
    <property type="entry name" value="LGIC_ECD_nAChR"/>
    <property type="match status" value="1"/>
</dbReference>
<dbReference type="FunFam" id="1.20.58.390:FF:000043">
    <property type="entry name" value="AcetylCholine Receptor"/>
    <property type="match status" value="1"/>
</dbReference>
<dbReference type="GeneID" id="110239714"/>
<keyword evidence="4 15" id="KW-0812">Transmembrane</keyword>
<dbReference type="SUPFAM" id="SSF63712">
    <property type="entry name" value="Nicotinic receptor ligand binding domain-like"/>
    <property type="match status" value="1"/>
</dbReference>
<evidence type="ECO:0000256" key="14">
    <source>
        <dbReference type="ARBA" id="ARBA00034099"/>
    </source>
</evidence>
<dbReference type="KEGG" id="epa:110239714"/>
<evidence type="ECO:0000259" key="19">
    <source>
        <dbReference type="Pfam" id="PF23597"/>
    </source>
</evidence>
<dbReference type="NCBIfam" id="TIGR00860">
    <property type="entry name" value="LIC"/>
    <property type="match status" value="1"/>
</dbReference>
<feature type="transmembrane region" description="Helical" evidence="15">
    <location>
        <begin position="633"/>
        <end position="651"/>
    </location>
</feature>
<dbReference type="Pfam" id="PF02931">
    <property type="entry name" value="Neur_chan_LBD"/>
    <property type="match status" value="1"/>
</dbReference>
<evidence type="ECO:0000256" key="16">
    <source>
        <dbReference type="SAM" id="MobiDB-lite"/>
    </source>
</evidence>
<keyword evidence="8 15" id="KW-0472">Membrane</keyword>
<evidence type="ECO:0000259" key="17">
    <source>
        <dbReference type="Pfam" id="PF02931"/>
    </source>
</evidence>
<evidence type="ECO:0000256" key="6">
    <source>
        <dbReference type="ARBA" id="ARBA00023018"/>
    </source>
</evidence>
<dbReference type="InterPro" id="IPR006029">
    <property type="entry name" value="Neurotrans-gated_channel_TM"/>
</dbReference>
<dbReference type="InterPro" id="IPR036719">
    <property type="entry name" value="Neuro-gated_channel_TM_sf"/>
</dbReference>
<keyword evidence="7 15" id="KW-0406">Ion transport</keyword>
<evidence type="ECO:0000256" key="7">
    <source>
        <dbReference type="ARBA" id="ARBA00023065"/>
    </source>
</evidence>
<dbReference type="PRINTS" id="PR00252">
    <property type="entry name" value="NRIONCHANNEL"/>
</dbReference>
<dbReference type="OrthoDB" id="5975154at2759"/>
<dbReference type="OMA" id="NMSPFFC"/>
<feature type="domain" description="Neurotransmitter-gated ion-channel ligand-binding" evidence="17">
    <location>
        <begin position="150"/>
        <end position="361"/>
    </location>
</feature>
<comment type="similarity">
    <text evidence="1">Belongs to the ligand-gated ion channel (TC 1.A.9) family. Acetylcholine receptor (TC 1.A.9.1) subfamily.</text>
</comment>
<feature type="domain" description="Neurotransmitter-gated ion-channel transmembrane" evidence="18">
    <location>
        <begin position="368"/>
        <end position="644"/>
    </location>
</feature>
<evidence type="ECO:0000256" key="11">
    <source>
        <dbReference type="ARBA" id="ARBA00023180"/>
    </source>
</evidence>
<comment type="subcellular location">
    <subcellularLocation>
        <location evidence="14">Synaptic cell membrane</location>
        <topology evidence="14">Multi-pass membrane protein</topology>
    </subcellularLocation>
</comment>
<evidence type="ECO:0000313" key="21">
    <source>
        <dbReference type="Proteomes" id="UP000887567"/>
    </source>
</evidence>
<evidence type="ECO:0000256" key="10">
    <source>
        <dbReference type="ARBA" id="ARBA00023170"/>
    </source>
</evidence>
<name>A0A913YLA3_EXADI</name>
<dbReference type="RefSeq" id="XP_028515061.1">
    <property type="nucleotide sequence ID" value="XM_028659260.1"/>
</dbReference>
<evidence type="ECO:0000256" key="8">
    <source>
        <dbReference type="ARBA" id="ARBA00023136"/>
    </source>
</evidence>
<feature type="transmembrane region" description="Helical" evidence="15">
    <location>
        <begin position="426"/>
        <end position="450"/>
    </location>
</feature>
<dbReference type="InterPro" id="IPR013980">
    <property type="entry name" value="MANSC_dom"/>
</dbReference>
<evidence type="ECO:0000256" key="5">
    <source>
        <dbReference type="ARBA" id="ARBA00022989"/>
    </source>
</evidence>
<keyword evidence="2 15" id="KW-0813">Transport</keyword>
<dbReference type="PRINTS" id="PR00254">
    <property type="entry name" value="NICOTINICR"/>
</dbReference>
<keyword evidence="3" id="KW-1003">Cell membrane</keyword>
<dbReference type="Pfam" id="PF23597">
    <property type="entry name" value="KIAA0319_N"/>
    <property type="match status" value="1"/>
</dbReference>
<feature type="transmembrane region" description="Helical" evidence="15">
    <location>
        <begin position="363"/>
        <end position="386"/>
    </location>
</feature>
<feature type="signal peptide" evidence="15">
    <location>
        <begin position="1"/>
        <end position="21"/>
    </location>
</feature>
<dbReference type="InterPro" id="IPR006202">
    <property type="entry name" value="Neur_chan_lig-bd"/>
</dbReference>
<feature type="domain" description="MANSC" evidence="19">
    <location>
        <begin position="27"/>
        <end position="97"/>
    </location>
</feature>
<dbReference type="FunFam" id="2.70.170.10:FF:000016">
    <property type="entry name" value="Nicotinic acetylcholine receptor subunit"/>
    <property type="match status" value="1"/>
</dbReference>
<keyword evidence="5 15" id="KW-1133">Transmembrane helix</keyword>
<keyword evidence="12" id="KW-1071">Ligand-gated ion channel</keyword>
<keyword evidence="6" id="KW-0770">Synapse</keyword>
<dbReference type="GO" id="GO:0022848">
    <property type="term" value="F:acetylcholine-gated monoatomic cation-selective channel activity"/>
    <property type="evidence" value="ECO:0007669"/>
    <property type="project" value="InterPro"/>
</dbReference>
<dbReference type="Gene3D" id="2.70.170.10">
    <property type="entry name" value="Neurotransmitter-gated ion-channel ligand-binding domain"/>
    <property type="match status" value="1"/>
</dbReference>
<dbReference type="SUPFAM" id="SSF90112">
    <property type="entry name" value="Neurotransmitter-gated ion-channel transmembrane pore"/>
    <property type="match status" value="1"/>
</dbReference>
<feature type="region of interest" description="Disordered" evidence="16">
    <location>
        <begin position="118"/>
        <end position="138"/>
    </location>
</feature>
<dbReference type="Proteomes" id="UP000887567">
    <property type="component" value="Unplaced"/>
</dbReference>
<evidence type="ECO:0000259" key="18">
    <source>
        <dbReference type="Pfam" id="PF02932"/>
    </source>
</evidence>